<dbReference type="EMBL" id="JALLPB020000216">
    <property type="protein sequence ID" value="KAL3812098.1"/>
    <property type="molecule type" value="Genomic_DNA"/>
</dbReference>
<evidence type="ECO:0000256" key="1">
    <source>
        <dbReference type="ARBA" id="ARBA00004141"/>
    </source>
</evidence>
<comment type="similarity">
    <text evidence="2 9">Belongs to the mitochondrial carrier (TC 2.A.29) family.</text>
</comment>
<keyword evidence="6 11" id="KW-1133">Transmembrane helix</keyword>
<dbReference type="InterPro" id="IPR023395">
    <property type="entry name" value="MCP_dom_sf"/>
</dbReference>
<dbReference type="Gene3D" id="1.50.40.10">
    <property type="entry name" value="Mitochondrial carrier domain"/>
    <property type="match status" value="2"/>
</dbReference>
<dbReference type="InterPro" id="IPR044712">
    <property type="entry name" value="SLC25A32-like"/>
</dbReference>
<evidence type="ECO:0000256" key="4">
    <source>
        <dbReference type="ARBA" id="ARBA00022692"/>
    </source>
</evidence>
<keyword evidence="4 8" id="KW-0812">Transmembrane</keyword>
<evidence type="ECO:0000256" key="5">
    <source>
        <dbReference type="ARBA" id="ARBA00022737"/>
    </source>
</evidence>
<dbReference type="PROSITE" id="PS50920">
    <property type="entry name" value="SOLCAR"/>
    <property type="match status" value="3"/>
</dbReference>
<feature type="repeat" description="Solcar" evidence="8">
    <location>
        <begin position="13"/>
        <end position="156"/>
    </location>
</feature>
<comment type="caution">
    <text evidence="12">The sequence shown here is derived from an EMBL/GenBank/DDBJ whole genome shotgun (WGS) entry which is preliminary data.</text>
</comment>
<feature type="transmembrane region" description="Helical" evidence="11">
    <location>
        <begin position="12"/>
        <end position="31"/>
    </location>
</feature>
<gene>
    <name evidence="12" type="ORF">ACHAXA_009433</name>
</gene>
<sequence length="480" mass="51916">MTTTTSTIITPPLSTLLAGIAGGSASTVLLYPLDLIKVRMQVDEGSHRRVVAASAAVDRRRRRRPSPPVAIANAIVDPPLPPPSPTVPSSYRRDGTSTSTSSSTTTTTRNTICHTVRGVIRHEGYVGLYRGLVPAVIGSATSWGGFFILYEDIKGRMIRRREMQRLEEGGEGGGEGEGEEEDVTSSSGSTTAIGGGEMQRRRTTATTTTTTTTATRLGPLEHFAASCLAGACMVALTNPLWLIKTRMQLQNTRLLQNRLSSHSPPGATVAIAHDAMATMTTTTGQQRTRTPYRGLFHAAYTIAREEGMMAFYRGSVPALMLVSHGGIQFMTYEFMKGRFANYVSDGKKNDIIDIRQSKDGCVDGGGKGTIGERLRDSLGYLVMGAMSKIVASTATYPLQVMKARLQQRSQAIEISETTGEIVITKREYTGVIDCTKKIWRNEGIYGFFKGCVTNAIRVAPSAAVTFVTYEFVLDALTEIS</sequence>
<keyword evidence="5" id="KW-0677">Repeat</keyword>
<feature type="repeat" description="Solcar" evidence="8">
    <location>
        <begin position="217"/>
        <end position="338"/>
    </location>
</feature>
<dbReference type="InterPro" id="IPR018108">
    <property type="entry name" value="MCP_transmembrane"/>
</dbReference>
<feature type="region of interest" description="Disordered" evidence="10">
    <location>
        <begin position="55"/>
        <end position="109"/>
    </location>
</feature>
<feature type="compositionally biased region" description="Low complexity" evidence="10">
    <location>
        <begin position="204"/>
        <end position="213"/>
    </location>
</feature>
<organism evidence="12 13">
    <name type="scientific">Cyclostephanos tholiformis</name>
    <dbReference type="NCBI Taxonomy" id="382380"/>
    <lineage>
        <taxon>Eukaryota</taxon>
        <taxon>Sar</taxon>
        <taxon>Stramenopiles</taxon>
        <taxon>Ochrophyta</taxon>
        <taxon>Bacillariophyta</taxon>
        <taxon>Coscinodiscophyceae</taxon>
        <taxon>Thalassiosirophycidae</taxon>
        <taxon>Stephanodiscales</taxon>
        <taxon>Stephanodiscaceae</taxon>
        <taxon>Cyclostephanos</taxon>
    </lineage>
</organism>
<evidence type="ECO:0000256" key="9">
    <source>
        <dbReference type="RuleBase" id="RU000488"/>
    </source>
</evidence>
<dbReference type="AlphaFoldDB" id="A0ABD3RGU6"/>
<evidence type="ECO:0008006" key="14">
    <source>
        <dbReference type="Google" id="ProtNLM"/>
    </source>
</evidence>
<keyword evidence="3 9" id="KW-0813">Transport</keyword>
<evidence type="ECO:0000256" key="7">
    <source>
        <dbReference type="ARBA" id="ARBA00023136"/>
    </source>
</evidence>
<feature type="region of interest" description="Disordered" evidence="10">
    <location>
        <begin position="167"/>
        <end position="213"/>
    </location>
</feature>
<evidence type="ECO:0000256" key="8">
    <source>
        <dbReference type="PROSITE-ProRule" id="PRU00282"/>
    </source>
</evidence>
<keyword evidence="7 8" id="KW-0472">Membrane</keyword>
<reference evidence="12 13" key="1">
    <citation type="submission" date="2024-10" db="EMBL/GenBank/DDBJ databases">
        <title>Updated reference genomes for cyclostephanoid diatoms.</title>
        <authorList>
            <person name="Roberts W.R."/>
            <person name="Alverson A.J."/>
        </authorList>
    </citation>
    <scope>NUCLEOTIDE SEQUENCE [LARGE SCALE GENOMIC DNA]</scope>
    <source>
        <strain evidence="12 13">AJA228-03</strain>
    </source>
</reference>
<feature type="compositionally biased region" description="Low complexity" evidence="10">
    <location>
        <begin position="96"/>
        <end position="108"/>
    </location>
</feature>
<keyword evidence="13" id="KW-1185">Reference proteome</keyword>
<dbReference type="PANTHER" id="PTHR45683">
    <property type="entry name" value="MITOCHONDRIAL NICOTINAMIDE ADENINE DINUCLEOTIDE TRANSPORTER 1-RELATED-RELATED"/>
    <property type="match status" value="1"/>
</dbReference>
<evidence type="ECO:0000256" key="2">
    <source>
        <dbReference type="ARBA" id="ARBA00006375"/>
    </source>
</evidence>
<evidence type="ECO:0000256" key="10">
    <source>
        <dbReference type="SAM" id="MobiDB-lite"/>
    </source>
</evidence>
<dbReference type="Proteomes" id="UP001530377">
    <property type="component" value="Unassembled WGS sequence"/>
</dbReference>
<comment type="subcellular location">
    <subcellularLocation>
        <location evidence="1">Membrane</location>
        <topology evidence="1">Multi-pass membrane protein</topology>
    </subcellularLocation>
</comment>
<evidence type="ECO:0000256" key="6">
    <source>
        <dbReference type="ARBA" id="ARBA00022989"/>
    </source>
</evidence>
<accession>A0ABD3RGU6</accession>
<evidence type="ECO:0000313" key="13">
    <source>
        <dbReference type="Proteomes" id="UP001530377"/>
    </source>
</evidence>
<dbReference type="GO" id="GO:0016020">
    <property type="term" value="C:membrane"/>
    <property type="evidence" value="ECO:0007669"/>
    <property type="project" value="UniProtKB-SubCell"/>
</dbReference>
<feature type="transmembrane region" description="Helical" evidence="11">
    <location>
        <begin position="127"/>
        <end position="150"/>
    </location>
</feature>
<feature type="repeat" description="Solcar" evidence="8">
    <location>
        <begin position="375"/>
        <end position="475"/>
    </location>
</feature>
<dbReference type="Pfam" id="PF00153">
    <property type="entry name" value="Mito_carr"/>
    <property type="match status" value="4"/>
</dbReference>
<evidence type="ECO:0000313" key="12">
    <source>
        <dbReference type="EMBL" id="KAL3812098.1"/>
    </source>
</evidence>
<protein>
    <recommendedName>
        <fullName evidence="14">Mitochondrial carrier protein</fullName>
    </recommendedName>
</protein>
<feature type="compositionally biased region" description="Acidic residues" evidence="10">
    <location>
        <begin position="174"/>
        <end position="183"/>
    </location>
</feature>
<proteinExistence type="inferred from homology"/>
<evidence type="ECO:0000256" key="3">
    <source>
        <dbReference type="ARBA" id="ARBA00022448"/>
    </source>
</evidence>
<dbReference type="SUPFAM" id="SSF103506">
    <property type="entry name" value="Mitochondrial carrier"/>
    <property type="match status" value="1"/>
</dbReference>
<name>A0ABD3RGU6_9STRA</name>
<evidence type="ECO:0000256" key="11">
    <source>
        <dbReference type="SAM" id="Phobius"/>
    </source>
</evidence>